<evidence type="ECO:0000259" key="4">
    <source>
        <dbReference type="Pfam" id="PF18962"/>
    </source>
</evidence>
<proteinExistence type="predicted"/>
<dbReference type="GO" id="GO:0005509">
    <property type="term" value="F:calcium ion binding"/>
    <property type="evidence" value="ECO:0007669"/>
    <property type="project" value="InterPro"/>
</dbReference>
<feature type="signal peptide" evidence="3">
    <location>
        <begin position="1"/>
        <end position="20"/>
    </location>
</feature>
<dbReference type="EMBL" id="POWF01000006">
    <property type="protein sequence ID" value="PNQ72784.1"/>
    <property type="molecule type" value="Genomic_DNA"/>
</dbReference>
<name>A0A2K1DXM8_9FLAO</name>
<dbReference type="Proteomes" id="UP000236641">
    <property type="component" value="Unassembled WGS sequence"/>
</dbReference>
<dbReference type="SUPFAM" id="SSF103647">
    <property type="entry name" value="TSP type-3 repeat"/>
    <property type="match status" value="1"/>
</dbReference>
<dbReference type="PANTHER" id="PTHR42754:SF1">
    <property type="entry name" value="LIPOPROTEIN"/>
    <property type="match status" value="1"/>
</dbReference>
<evidence type="ECO:0000313" key="5">
    <source>
        <dbReference type="EMBL" id="PNQ72784.1"/>
    </source>
</evidence>
<keyword evidence="1 3" id="KW-0732">Signal</keyword>
<dbReference type="Pfam" id="PF11617">
    <property type="entry name" value="Cu-binding_MopE"/>
    <property type="match status" value="6"/>
</dbReference>
<dbReference type="NCBIfam" id="TIGR04183">
    <property type="entry name" value="Por_Secre_tail"/>
    <property type="match status" value="1"/>
</dbReference>
<gene>
    <name evidence="5" type="ORF">C1T31_09745</name>
</gene>
<protein>
    <recommendedName>
        <fullName evidence="4">Secretion system C-terminal sorting domain-containing protein</fullName>
    </recommendedName>
</protein>
<dbReference type="InterPro" id="IPR026444">
    <property type="entry name" value="Secre_tail"/>
</dbReference>
<feature type="domain" description="Secretion system C-terminal sorting" evidence="4">
    <location>
        <begin position="1115"/>
        <end position="1184"/>
    </location>
</feature>
<keyword evidence="6" id="KW-1185">Reference proteome</keyword>
<dbReference type="InterPro" id="IPR021655">
    <property type="entry name" value="Put_metal-bd"/>
</dbReference>
<dbReference type="RefSeq" id="WP_103052311.1">
    <property type="nucleotide sequence ID" value="NZ_POWF01000006.1"/>
</dbReference>
<feature type="chain" id="PRO_5014413451" description="Secretion system C-terminal sorting domain-containing protein" evidence="3">
    <location>
        <begin position="21"/>
        <end position="1193"/>
    </location>
</feature>
<feature type="compositionally biased region" description="Acidic residues" evidence="2">
    <location>
        <begin position="752"/>
        <end position="770"/>
    </location>
</feature>
<dbReference type="OrthoDB" id="9811934at2"/>
<feature type="region of interest" description="Disordered" evidence="2">
    <location>
        <begin position="726"/>
        <end position="771"/>
    </location>
</feature>
<feature type="region of interest" description="Disordered" evidence="2">
    <location>
        <begin position="557"/>
        <end position="590"/>
    </location>
</feature>
<organism evidence="5 6">
    <name type="scientific">Hanstruepera neustonica</name>
    <dbReference type="NCBI Taxonomy" id="1445657"/>
    <lineage>
        <taxon>Bacteria</taxon>
        <taxon>Pseudomonadati</taxon>
        <taxon>Bacteroidota</taxon>
        <taxon>Flavobacteriia</taxon>
        <taxon>Flavobacteriales</taxon>
        <taxon>Flavobacteriaceae</taxon>
        <taxon>Hanstruepera</taxon>
    </lineage>
</organism>
<sequence length="1193" mass="127325">MKTKILFTLLLILCISVSFAQPDIAWQKSLGGSGTDSARSIQQTIDGGYIVTGYTVSQNGNVSVNYGGRDIWVVKLDSSGNIEWEKSIGSIGDEEAYSIQQTTDGGYILTGMSDSDDFFGENFGNDDILIVKLDSSGNILWGHKYGSIGIDRGYSIKELSIGGYILAGSRGSSLWIARLDENGVLNDDVSLSTYFNATAFSVIETNDGGIGITGTVTIDNGDGTFNTELLVLKLNFSLEELWVHLYGGTGGDVGRSIRQTLDGGYIVSGWSNSNDGDLTNNYGGNDFWVLKLDSNGNMDWQKNYGGSLEDEALDIQQTNDGGYIVVGQTNSDDNDVSGNPGTNIYDYWVIKLNNTGILEWQNCLGGSSNDFGTSIEQTTDGNYIIAGRAFSNNSDVSGNNGNYDYWVVKLGLNDCGGVLEGSPCDDGDDCTINDTYNSDCDCVGILDSDGDGVPNCDDVCQGSDDLADADADSIPDGCDVCPGSDDTIDTDSDGIPDGCDNCPNEANVTQEDFDNDGIGNSCDICIGDDSVGDSDGDGICDDFDLCPGFNDFLDSDGDGIPDGCDDDNPLDIDNDGDGQTENEGDCDDTNPAIFAGNTEIPYNGIDDDCNAATLDDDLDGDGYLLSEDCDDNNALVNPGATEIPDNGIDDDCNPNTPDSSLDVDNDGDGQTENEGDCDDTNPAIFAGNTEIPYNGIDDDCNAATLDDDLDGDGYLLSEDCDDNNALVNPGATEIPDNGIDDDCNPNTPDSSLDVDNDGDGQTENEGDCDDTNPAIFAGNTEIPYNGIDDDCNTATLDDDLDGDGYFLAEDCDDNDASVNPGATEILDNGIDDDCDPNTPDSSNDCVEYMSDFAVNPLTHSGAGFNSITMLLPSNSQDVTFTISDIDQKLRGNPRNQFTEYVEVYYMNEFGSEIQEGIYSGANVNTTTISISGLVESVTVILYDGQDNDSGNSMMSIGLSPVTYCIINAPCETDSDNDGVCDDLDVCPGYDDLIDSDADGVPDGCDGCPYSATDDSDNDGICDDLDICLGYDDSVDSDGDGIPDGCDICPNDASDSCNSNPCAPDQILICHMKNNGEYVEICVRENQLQRHLDHGDTIGGCNNQRASLFNKAEVELYPNPVKQSLTLNIKNITITEAKVSVYNKFGQLVYQDLNVTKNKISITISNYITEAGVYFIFIEQDGVRLQDRFIFSNN</sequence>
<evidence type="ECO:0000313" key="6">
    <source>
        <dbReference type="Proteomes" id="UP000236641"/>
    </source>
</evidence>
<evidence type="ECO:0000256" key="3">
    <source>
        <dbReference type="SAM" id="SignalP"/>
    </source>
</evidence>
<dbReference type="Gene3D" id="4.10.1080.10">
    <property type="entry name" value="TSP type-3 repeat"/>
    <property type="match status" value="2"/>
</dbReference>
<feature type="compositionally biased region" description="Acidic residues" evidence="2">
    <location>
        <begin position="661"/>
        <end position="679"/>
    </location>
</feature>
<evidence type="ECO:0000256" key="2">
    <source>
        <dbReference type="SAM" id="MobiDB-lite"/>
    </source>
</evidence>
<dbReference type="InterPro" id="IPR028974">
    <property type="entry name" value="TSP_type-3_rpt"/>
</dbReference>
<dbReference type="Pfam" id="PF18962">
    <property type="entry name" value="Por_Secre_tail"/>
    <property type="match status" value="1"/>
</dbReference>
<dbReference type="AlphaFoldDB" id="A0A2K1DXM8"/>
<reference evidence="5 6" key="1">
    <citation type="submission" date="2018-01" db="EMBL/GenBank/DDBJ databases">
        <title>The draft genome of Hanstruepera neustonica JCM19743.</title>
        <authorList>
            <person name="He R.-H."/>
            <person name="Du Z.-J."/>
        </authorList>
    </citation>
    <scope>NUCLEOTIDE SEQUENCE [LARGE SCALE GENOMIC DNA]</scope>
    <source>
        <strain evidence="5 6">JCM19743</strain>
    </source>
</reference>
<comment type="caution">
    <text evidence="5">The sequence shown here is derived from an EMBL/GenBank/DDBJ whole genome shotgun (WGS) entry which is preliminary data.</text>
</comment>
<dbReference type="PANTHER" id="PTHR42754">
    <property type="entry name" value="ENDOGLUCANASE"/>
    <property type="match status" value="1"/>
</dbReference>
<accession>A0A2K1DXM8</accession>
<feature type="region of interest" description="Disordered" evidence="2">
    <location>
        <begin position="635"/>
        <end position="682"/>
    </location>
</feature>
<evidence type="ECO:0000256" key="1">
    <source>
        <dbReference type="ARBA" id="ARBA00022729"/>
    </source>
</evidence>
<feature type="compositionally biased region" description="Acidic residues" evidence="2">
    <location>
        <begin position="557"/>
        <end position="588"/>
    </location>
</feature>